<dbReference type="InterPro" id="IPR036407">
    <property type="entry name" value="DM_DNA-bd_sf"/>
</dbReference>
<proteinExistence type="predicted"/>
<evidence type="ECO:0000256" key="3">
    <source>
        <dbReference type="ARBA" id="ARBA00023125"/>
    </source>
</evidence>
<evidence type="ECO:0000313" key="7">
    <source>
        <dbReference type="EMBL" id="EEN43723.1"/>
    </source>
</evidence>
<evidence type="ECO:0000259" key="6">
    <source>
        <dbReference type="SMART" id="SM00301"/>
    </source>
</evidence>
<keyword evidence="1" id="KW-0479">Metal-binding</keyword>
<reference evidence="7" key="1">
    <citation type="journal article" date="2008" name="Nature">
        <title>The amphioxus genome and the evolution of the chordate karyotype.</title>
        <authorList>
            <consortium name="US DOE Joint Genome Institute (JGI-PGF)"/>
            <person name="Putnam N.H."/>
            <person name="Butts T."/>
            <person name="Ferrier D.E.K."/>
            <person name="Furlong R.F."/>
            <person name="Hellsten U."/>
            <person name="Kawashima T."/>
            <person name="Robinson-Rechavi M."/>
            <person name="Shoguchi E."/>
            <person name="Terry A."/>
            <person name="Yu J.-K."/>
            <person name="Benito-Gutierrez E.L."/>
            <person name="Dubchak I."/>
            <person name="Garcia-Fernandez J."/>
            <person name="Gibson-Brown J.J."/>
            <person name="Grigoriev I.V."/>
            <person name="Horton A.C."/>
            <person name="de Jong P.J."/>
            <person name="Jurka J."/>
            <person name="Kapitonov V.V."/>
            <person name="Kohara Y."/>
            <person name="Kuroki Y."/>
            <person name="Lindquist E."/>
            <person name="Lucas S."/>
            <person name="Osoegawa K."/>
            <person name="Pennacchio L.A."/>
            <person name="Salamov A.A."/>
            <person name="Satou Y."/>
            <person name="Sauka-Spengler T."/>
            <person name="Schmutz J."/>
            <person name="Shin-I T."/>
            <person name="Toyoda A."/>
            <person name="Bronner-Fraser M."/>
            <person name="Fujiyama A."/>
            <person name="Holland L.Z."/>
            <person name="Holland P.W.H."/>
            <person name="Satoh N."/>
            <person name="Rokhsar D.S."/>
        </authorList>
    </citation>
    <scope>NUCLEOTIDE SEQUENCE [LARGE SCALE GENOMIC DNA]</scope>
    <source>
        <strain evidence="7">S238N-H82</strain>
        <tissue evidence="7">Testes</tissue>
    </source>
</reference>
<protein>
    <recommendedName>
        <fullName evidence="6">DM domain-containing protein</fullName>
    </recommendedName>
</protein>
<dbReference type="SUPFAM" id="SSF82927">
    <property type="entry name" value="Cysteine-rich DNA binding domain, (DM domain)"/>
    <property type="match status" value="1"/>
</dbReference>
<sequence length="236" mass="26694">MERKEYHCKKCRVHGVKVPQGKCPWEKCGCDGCLQVVSYRRQHIPNDEIADTSFIISQDKDDKDSYTPSATVANDEIAGKSSTISQDKDDNDSYKPSAAVAKESGRGAVRKPWIALAKVCCLTVTRAGTVRMPWLLAFLNNILRLSQPTSGQVQPMMDKLRNHLCTHDAIDTEFTKKIKRVIWEDLKTRYQDLEVTNFFEEAIAFDSRFKTQTPEEVWASSLPTPHPIGTSSLRML</sequence>
<dbReference type="AlphaFoldDB" id="C3ZUL1"/>
<dbReference type="Gene3D" id="4.10.1040.10">
    <property type="entry name" value="DM DNA-binding domain"/>
    <property type="match status" value="1"/>
</dbReference>
<dbReference type="GO" id="GO:0046872">
    <property type="term" value="F:metal ion binding"/>
    <property type="evidence" value="ECO:0007669"/>
    <property type="project" value="UniProtKB-KW"/>
</dbReference>
<keyword evidence="3" id="KW-0238">DNA-binding</keyword>
<evidence type="ECO:0000256" key="1">
    <source>
        <dbReference type="ARBA" id="ARBA00022723"/>
    </source>
</evidence>
<feature type="region of interest" description="Disordered" evidence="5">
    <location>
        <begin position="77"/>
        <end position="98"/>
    </location>
</feature>
<evidence type="ECO:0000256" key="4">
    <source>
        <dbReference type="ARBA" id="ARBA00023242"/>
    </source>
</evidence>
<dbReference type="SMART" id="SM00301">
    <property type="entry name" value="DM"/>
    <property type="match status" value="1"/>
</dbReference>
<accession>C3ZUL1</accession>
<dbReference type="GO" id="GO:0043565">
    <property type="term" value="F:sequence-specific DNA binding"/>
    <property type="evidence" value="ECO:0007669"/>
    <property type="project" value="InterPro"/>
</dbReference>
<evidence type="ECO:0000256" key="2">
    <source>
        <dbReference type="ARBA" id="ARBA00022833"/>
    </source>
</evidence>
<dbReference type="EMBL" id="GG666684">
    <property type="protein sequence ID" value="EEN43723.1"/>
    <property type="molecule type" value="Genomic_DNA"/>
</dbReference>
<keyword evidence="2" id="KW-0862">Zinc</keyword>
<name>C3ZUL1_BRAFL</name>
<feature type="domain" description="DM" evidence="6">
    <location>
        <begin position="4"/>
        <end position="55"/>
    </location>
</feature>
<dbReference type="GO" id="GO:0006355">
    <property type="term" value="P:regulation of DNA-templated transcription"/>
    <property type="evidence" value="ECO:0007669"/>
    <property type="project" value="InterPro"/>
</dbReference>
<dbReference type="InterPro" id="IPR001275">
    <property type="entry name" value="DM_DNA-bd"/>
</dbReference>
<dbReference type="InParanoid" id="C3ZUL1"/>
<evidence type="ECO:0000256" key="5">
    <source>
        <dbReference type="SAM" id="MobiDB-lite"/>
    </source>
</evidence>
<gene>
    <name evidence="7" type="ORF">BRAFLDRAFT_94615</name>
</gene>
<organism>
    <name type="scientific">Branchiostoma floridae</name>
    <name type="common">Florida lancelet</name>
    <name type="synonym">Amphioxus</name>
    <dbReference type="NCBI Taxonomy" id="7739"/>
    <lineage>
        <taxon>Eukaryota</taxon>
        <taxon>Metazoa</taxon>
        <taxon>Chordata</taxon>
        <taxon>Cephalochordata</taxon>
        <taxon>Leptocardii</taxon>
        <taxon>Amphioxiformes</taxon>
        <taxon>Branchiostomatidae</taxon>
        <taxon>Branchiostoma</taxon>
    </lineage>
</organism>
<keyword evidence="4" id="KW-0539">Nucleus</keyword>